<sequence>AAGGDARAAGAGSVGDGVADVLVAGDGAVRRGDGSLVAELDDVDALTMRGGAVFASLAGGGLAALNGRNRCADPGTDVQTCGSAEQPGTLATVSVSADGNLVATTDGQAAQFALRVDTTATVNRAPVCPGGAASTRPGHAVTIRLVCADADGDSLTLKITTPPQHGSLSTLDTATGSVQYTPAPGYRGGDALRFTATDGTTTTPEATFALTVANTAPTCRDAGTDGSLHVDCTDADGDSLTIEVVQAPTAGTISPFTGLGAQWTMPTNWTGTATLTFRASDGVDHSNTATATFTRVAKTDAPTCSWLGPMHAARNGGVDDVRLTCVDPDGGNVTVTVLDSPLGTLNVYANQSRMSFTGGGKDGEADAKLRAVDDEGTVAIIPVATKVSSPPAGCGNGCKPGTDGTVTIEYRCDGVPGGRKVYDKCTGNAVMIVCTSAKVCETLPKGTAGTASVKAKGVKLATAKITVKPNGSVRLKLKLTAKARKLLAKQRKLTAVVLMDVQRLDGRHDQLRKVITLKAPRKR</sequence>
<dbReference type="AlphaFoldDB" id="A0A9X3N9K5"/>
<gene>
    <name evidence="1" type="ORF">OJ997_16730</name>
</gene>
<name>A0A9X3N9K5_9ACTN</name>
<dbReference type="Gene3D" id="2.60.40.2810">
    <property type="match status" value="1"/>
</dbReference>
<evidence type="ECO:0000313" key="1">
    <source>
        <dbReference type="EMBL" id="MDA0181951.1"/>
    </source>
</evidence>
<accession>A0A9X3N9K5</accession>
<dbReference type="RefSeq" id="WP_270026310.1">
    <property type="nucleotide sequence ID" value="NZ_JAPDDP010000029.1"/>
</dbReference>
<keyword evidence="2" id="KW-1185">Reference proteome</keyword>
<reference evidence="1" key="1">
    <citation type="submission" date="2022-10" db="EMBL/GenBank/DDBJ databases">
        <title>The WGS of Solirubrobacter phytolaccae KCTC 29190.</title>
        <authorList>
            <person name="Jiang Z."/>
        </authorList>
    </citation>
    <scope>NUCLEOTIDE SEQUENCE</scope>
    <source>
        <strain evidence="1">KCTC 29190</strain>
    </source>
</reference>
<organism evidence="1 2">
    <name type="scientific">Solirubrobacter phytolaccae</name>
    <dbReference type="NCBI Taxonomy" id="1404360"/>
    <lineage>
        <taxon>Bacteria</taxon>
        <taxon>Bacillati</taxon>
        <taxon>Actinomycetota</taxon>
        <taxon>Thermoleophilia</taxon>
        <taxon>Solirubrobacterales</taxon>
        <taxon>Solirubrobacteraceae</taxon>
        <taxon>Solirubrobacter</taxon>
    </lineage>
</organism>
<comment type="caution">
    <text evidence="1">The sequence shown here is derived from an EMBL/GenBank/DDBJ whole genome shotgun (WGS) entry which is preliminary data.</text>
</comment>
<evidence type="ECO:0000313" key="2">
    <source>
        <dbReference type="Proteomes" id="UP001147653"/>
    </source>
</evidence>
<dbReference type="EMBL" id="JAPDDP010000029">
    <property type="protein sequence ID" value="MDA0181951.1"/>
    <property type="molecule type" value="Genomic_DNA"/>
</dbReference>
<protein>
    <submittedName>
        <fullName evidence="1">Ig-like domain-containing protein</fullName>
    </submittedName>
</protein>
<dbReference type="Pfam" id="PF17963">
    <property type="entry name" value="Big_9"/>
    <property type="match status" value="2"/>
</dbReference>
<proteinExistence type="predicted"/>
<dbReference type="Proteomes" id="UP001147653">
    <property type="component" value="Unassembled WGS sequence"/>
</dbReference>
<feature type="non-terminal residue" evidence="1">
    <location>
        <position position="1"/>
    </location>
</feature>